<dbReference type="InterPro" id="IPR002881">
    <property type="entry name" value="DUF58"/>
</dbReference>
<name>A0A3N6MUG5_9EURY</name>
<organism evidence="2 3">
    <name type="scientific">Natrarchaeobius halalkaliphilus</name>
    <dbReference type="NCBI Taxonomy" id="1679091"/>
    <lineage>
        <taxon>Archaea</taxon>
        <taxon>Methanobacteriati</taxon>
        <taxon>Methanobacteriota</taxon>
        <taxon>Stenosarchaea group</taxon>
        <taxon>Halobacteria</taxon>
        <taxon>Halobacteriales</taxon>
        <taxon>Natrialbaceae</taxon>
        <taxon>Natrarchaeobius</taxon>
    </lineage>
</organism>
<dbReference type="PANTHER" id="PTHR33608:SF6">
    <property type="entry name" value="BLL2464 PROTEIN"/>
    <property type="match status" value="1"/>
</dbReference>
<dbReference type="RefSeq" id="WP_124178731.1">
    <property type="nucleotide sequence ID" value="NZ_REFY01000004.1"/>
</dbReference>
<evidence type="ECO:0000313" key="2">
    <source>
        <dbReference type="EMBL" id="RQG89042.1"/>
    </source>
</evidence>
<dbReference type="AlphaFoldDB" id="A0A3N6MUG5"/>
<evidence type="ECO:0000259" key="1">
    <source>
        <dbReference type="Pfam" id="PF01882"/>
    </source>
</evidence>
<gene>
    <name evidence="2" type="ORF">EA462_11725</name>
</gene>
<feature type="domain" description="DUF58" evidence="1">
    <location>
        <begin position="198"/>
        <end position="353"/>
    </location>
</feature>
<accession>A0A3N6MUG5</accession>
<reference evidence="2 3" key="1">
    <citation type="submission" date="2018-10" db="EMBL/GenBank/DDBJ databases">
        <title>Natrarchaeobius chitinivorans gen. nov., sp. nov., and Natrarchaeobius haloalkaliphilus sp. nov., alkaliphilic, chitin-utilizing haloarchaea from hypersaline alkaline lakes.</title>
        <authorList>
            <person name="Sorokin D.Y."/>
            <person name="Elcheninov A.G."/>
            <person name="Kostrikina N.A."/>
            <person name="Bale N.J."/>
            <person name="Sinninghe Damste J.S."/>
            <person name="Khijniak T.V."/>
            <person name="Kublanov I.V."/>
            <person name="Toshchakov S.V."/>
        </authorList>
    </citation>
    <scope>NUCLEOTIDE SEQUENCE [LARGE SCALE GENOMIC DNA]</scope>
    <source>
        <strain evidence="2 3">AArcht-Sl</strain>
    </source>
</reference>
<dbReference type="EMBL" id="REFY01000004">
    <property type="protein sequence ID" value="RQG89042.1"/>
    <property type="molecule type" value="Genomic_DNA"/>
</dbReference>
<protein>
    <submittedName>
        <fullName evidence="2">DUF58 domain-containing protein</fullName>
    </submittedName>
</protein>
<dbReference type="Pfam" id="PF01882">
    <property type="entry name" value="DUF58"/>
    <property type="match status" value="1"/>
</dbReference>
<keyword evidence="3" id="KW-1185">Reference proteome</keyword>
<evidence type="ECO:0000313" key="3">
    <source>
        <dbReference type="Proteomes" id="UP000273828"/>
    </source>
</evidence>
<dbReference type="OrthoDB" id="31512at2157"/>
<dbReference type="Proteomes" id="UP000273828">
    <property type="component" value="Unassembled WGS sequence"/>
</dbReference>
<dbReference type="PANTHER" id="PTHR33608">
    <property type="entry name" value="BLL2464 PROTEIN"/>
    <property type="match status" value="1"/>
</dbReference>
<comment type="caution">
    <text evidence="2">The sequence shown here is derived from an EMBL/GenBank/DDBJ whole genome shotgun (WGS) entry which is preliminary data.</text>
</comment>
<proteinExistence type="predicted"/>
<sequence length="432" mass="46751">MSDVVRRARWQGALVVALLSSLLAVALGIPGLFVLAVVALGFVLVGQLSAEPDVDLCLERRLEESRVPPGRPVTVTLAVTNDGDRVLPDVRLADDPPDSVPVTDGALGFATAIRPGETITHTYELRPPRGEFAFGPATIRVRSLSATTAVTEKREPEGETTFRCETLLDSFPVQDRTIQFVGQTPTDDGGSGIEFFSTRSYRRGDPINRIDWHRFARTGELATIEYREERAVTVVFVVDDRPEVHRGSLDGGPDSYDLTLYAASRGVVGSLEDGNRTGVATLSGDTWIRPAAEDGVRRRWEDTADGQRTIADGGSLAVDLERRLPRRAQVVLCTPLTDRDAVDLAETLRTRDRDVTVVTPDLTTGVASRSVPPGARIAGLVRTNRIDELRSVGVPVVDWNLQDPISVDLARAFRERGENAGRAGGSGGRGAQ</sequence>